<dbReference type="EMBL" id="JAUEPN010000003">
    <property type="protein sequence ID" value="KAK3296656.1"/>
    <property type="molecule type" value="Genomic_DNA"/>
</dbReference>
<comment type="caution">
    <text evidence="1">The sequence shown here is derived from an EMBL/GenBank/DDBJ whole genome shotgun (WGS) entry which is preliminary data.</text>
</comment>
<sequence>MIFSAKATIQESRRSRFTQLYYSFHFILSIFDTMGINNLAVELIGQIIQPLCLYCTPEPREDAGEDSDRRLNHAEKARFSSLASLCLVSRWLNATATPHLYHYLIDRNWPLLACTLLARADLAQTVKALWFHHYSDADKSQSSPEVAAYFAKELQAYQDGVSDERRNEIRMWEMPDLANMFSTLYSTPLDMVASLCPNLEAVDITPAVYDLFIFNRPNSLPRLRAAAFRHWDTEGAIGPQSLLPFFHAAPNLTTITFHRANDYDGLAAPLAQLTHLDFRRSAFGAETLAGFLASCPRLESFKYECGGANVGYGQFTLAEARDAVLARAAASLALFRLSVADDDVSVEEWEEAELLEMTRRLAERGIRFQFSWENMNGVE</sequence>
<protein>
    <recommendedName>
        <fullName evidence="3">F-box domain-containing protein</fullName>
    </recommendedName>
</protein>
<dbReference type="GeneID" id="87840311"/>
<gene>
    <name evidence="1" type="ORF">B0H64DRAFT_390010</name>
</gene>
<dbReference type="InterPro" id="IPR032675">
    <property type="entry name" value="LRR_dom_sf"/>
</dbReference>
<evidence type="ECO:0000313" key="1">
    <source>
        <dbReference type="EMBL" id="KAK3296656.1"/>
    </source>
</evidence>
<reference evidence="1" key="1">
    <citation type="journal article" date="2023" name="Mol. Phylogenet. Evol.">
        <title>Genome-scale phylogeny and comparative genomics of the fungal order Sordariales.</title>
        <authorList>
            <person name="Hensen N."/>
            <person name="Bonometti L."/>
            <person name="Westerberg I."/>
            <person name="Brannstrom I.O."/>
            <person name="Guillou S."/>
            <person name="Cros-Aarteil S."/>
            <person name="Calhoun S."/>
            <person name="Haridas S."/>
            <person name="Kuo A."/>
            <person name="Mondo S."/>
            <person name="Pangilinan J."/>
            <person name="Riley R."/>
            <person name="LaButti K."/>
            <person name="Andreopoulos B."/>
            <person name="Lipzen A."/>
            <person name="Chen C."/>
            <person name="Yan M."/>
            <person name="Daum C."/>
            <person name="Ng V."/>
            <person name="Clum A."/>
            <person name="Steindorff A."/>
            <person name="Ohm R.A."/>
            <person name="Martin F."/>
            <person name="Silar P."/>
            <person name="Natvig D.O."/>
            <person name="Lalanne C."/>
            <person name="Gautier V."/>
            <person name="Ament-Velasquez S.L."/>
            <person name="Kruys A."/>
            <person name="Hutchinson M.I."/>
            <person name="Powell A.J."/>
            <person name="Barry K."/>
            <person name="Miller A.N."/>
            <person name="Grigoriev I.V."/>
            <person name="Debuchy R."/>
            <person name="Gladieux P."/>
            <person name="Hiltunen Thoren M."/>
            <person name="Johannesson H."/>
        </authorList>
    </citation>
    <scope>NUCLEOTIDE SEQUENCE</scope>
    <source>
        <strain evidence="1">CBS 168.71</strain>
    </source>
</reference>
<evidence type="ECO:0000313" key="2">
    <source>
        <dbReference type="Proteomes" id="UP001278766"/>
    </source>
</evidence>
<evidence type="ECO:0008006" key="3">
    <source>
        <dbReference type="Google" id="ProtNLM"/>
    </source>
</evidence>
<dbReference type="AlphaFoldDB" id="A0AAE0LSZ9"/>
<organism evidence="1 2">
    <name type="scientific">Chaetomium fimeti</name>
    <dbReference type="NCBI Taxonomy" id="1854472"/>
    <lineage>
        <taxon>Eukaryota</taxon>
        <taxon>Fungi</taxon>
        <taxon>Dikarya</taxon>
        <taxon>Ascomycota</taxon>
        <taxon>Pezizomycotina</taxon>
        <taxon>Sordariomycetes</taxon>
        <taxon>Sordariomycetidae</taxon>
        <taxon>Sordariales</taxon>
        <taxon>Chaetomiaceae</taxon>
        <taxon>Chaetomium</taxon>
    </lineage>
</organism>
<keyword evidence="2" id="KW-1185">Reference proteome</keyword>
<reference evidence="1" key="2">
    <citation type="submission" date="2023-06" db="EMBL/GenBank/DDBJ databases">
        <authorList>
            <consortium name="Lawrence Berkeley National Laboratory"/>
            <person name="Haridas S."/>
            <person name="Hensen N."/>
            <person name="Bonometti L."/>
            <person name="Westerberg I."/>
            <person name="Brannstrom I.O."/>
            <person name="Guillou S."/>
            <person name="Cros-Aarteil S."/>
            <person name="Calhoun S."/>
            <person name="Kuo A."/>
            <person name="Mondo S."/>
            <person name="Pangilinan J."/>
            <person name="Riley R."/>
            <person name="Labutti K."/>
            <person name="Andreopoulos B."/>
            <person name="Lipzen A."/>
            <person name="Chen C."/>
            <person name="Yanf M."/>
            <person name="Daum C."/>
            <person name="Ng V."/>
            <person name="Clum A."/>
            <person name="Steindorff A."/>
            <person name="Ohm R."/>
            <person name="Martin F."/>
            <person name="Silar P."/>
            <person name="Natvig D."/>
            <person name="Lalanne C."/>
            <person name="Gautier V."/>
            <person name="Ament-Velasquez S.L."/>
            <person name="Kruys A."/>
            <person name="Hutchinson M.I."/>
            <person name="Powell A.J."/>
            <person name="Barry K."/>
            <person name="Miller A.N."/>
            <person name="Grigoriev I.V."/>
            <person name="Debuchy R."/>
            <person name="Gladieux P."/>
            <person name="Thoren M.H."/>
            <person name="Johannesson H."/>
        </authorList>
    </citation>
    <scope>NUCLEOTIDE SEQUENCE</scope>
    <source>
        <strain evidence="1">CBS 168.71</strain>
    </source>
</reference>
<name>A0AAE0LSZ9_9PEZI</name>
<dbReference type="RefSeq" id="XP_062660170.1">
    <property type="nucleotide sequence ID" value="XM_062803363.1"/>
</dbReference>
<accession>A0AAE0LSZ9</accession>
<dbReference type="Proteomes" id="UP001278766">
    <property type="component" value="Unassembled WGS sequence"/>
</dbReference>
<proteinExistence type="predicted"/>
<dbReference type="Gene3D" id="3.80.10.10">
    <property type="entry name" value="Ribonuclease Inhibitor"/>
    <property type="match status" value="1"/>
</dbReference>